<feature type="transmembrane region" description="Helical" evidence="1">
    <location>
        <begin position="26"/>
        <end position="44"/>
    </location>
</feature>
<feature type="transmembrane region" description="Helical" evidence="1">
    <location>
        <begin position="111"/>
        <end position="143"/>
    </location>
</feature>
<dbReference type="RefSeq" id="WP_220108248.1">
    <property type="nucleotide sequence ID" value="NZ_JAHZST010000002.1"/>
</dbReference>
<feature type="transmembrane region" description="Helical" evidence="1">
    <location>
        <begin position="346"/>
        <end position="368"/>
    </location>
</feature>
<accession>A0ABS7DYV7</accession>
<evidence type="ECO:0000313" key="3">
    <source>
        <dbReference type="EMBL" id="MBW8182552.1"/>
    </source>
</evidence>
<dbReference type="InterPro" id="IPR052529">
    <property type="entry name" value="Bact_Transport_Assoc"/>
</dbReference>
<comment type="caution">
    <text evidence="3">The sequence shown here is derived from an EMBL/GenBank/DDBJ whole genome shotgun (WGS) entry which is preliminary data.</text>
</comment>
<protein>
    <submittedName>
        <fullName evidence="3">DUF418 domain-containing protein</fullName>
    </submittedName>
</protein>
<reference evidence="3 4" key="1">
    <citation type="submission" date="2021-07" db="EMBL/GenBank/DDBJ databases">
        <title>Shewanella sp. nov, isolated from SCS.</title>
        <authorList>
            <person name="Cao W.R."/>
        </authorList>
    </citation>
    <scope>NUCLEOTIDE SEQUENCE [LARGE SCALE GENOMIC DNA]</scope>
    <source>
        <strain evidence="3 4">NR704-98</strain>
    </source>
</reference>
<sequence>MESITQVSDTPENHSTKPIRNANIDAIRGLAVLGILFMNIYYFGNAVSGYASHEISPLHDTLVELFSNFFLEGRFISLFAMLFGVGLAVQFDRYSKQNIDAYKQIKSRLKWLLVFGAVHGIVIWSGDVLFAYGLSGFLALCYLQLDNDKLIKKSLLFIAISVFTFTLFSIFSPEERFIRGSELFEEEYLIWFSTYSEQLLMQLIIFTTLLLVVPLTLMWLSAGLMLLGVALYRKGIFQQGFSKRHLIWFALTSIFFSTLDSLLSFSENPILHTLSGVIVLLSAIPMALIYMHLLIKICQNRSTVLAPLQKVGRLAFSLYILQSICGVLLFRHFEPTLVNTLDRPDYMLIAIGYSILQLILATIYLNYFNQGPLEKLWRRLAKAKPNAVQENDQLLDQRR</sequence>
<dbReference type="InterPro" id="IPR007349">
    <property type="entry name" value="DUF418"/>
</dbReference>
<feature type="transmembrane region" description="Helical" evidence="1">
    <location>
        <begin position="199"/>
        <end position="232"/>
    </location>
</feature>
<keyword evidence="4" id="KW-1185">Reference proteome</keyword>
<keyword evidence="1" id="KW-1133">Transmembrane helix</keyword>
<dbReference type="PANTHER" id="PTHR30590:SF2">
    <property type="entry name" value="INNER MEMBRANE PROTEIN"/>
    <property type="match status" value="1"/>
</dbReference>
<evidence type="ECO:0000256" key="1">
    <source>
        <dbReference type="SAM" id="Phobius"/>
    </source>
</evidence>
<organism evidence="3 4">
    <name type="scientific">Shewanella nanhaiensis</name>
    <dbReference type="NCBI Taxonomy" id="2864872"/>
    <lineage>
        <taxon>Bacteria</taxon>
        <taxon>Pseudomonadati</taxon>
        <taxon>Pseudomonadota</taxon>
        <taxon>Gammaproteobacteria</taxon>
        <taxon>Alteromonadales</taxon>
        <taxon>Shewanellaceae</taxon>
        <taxon>Shewanella</taxon>
    </lineage>
</organism>
<proteinExistence type="predicted"/>
<dbReference type="Proteomes" id="UP001195963">
    <property type="component" value="Unassembled WGS sequence"/>
</dbReference>
<gene>
    <name evidence="3" type="ORF">K0625_02635</name>
</gene>
<feature type="transmembrane region" description="Helical" evidence="1">
    <location>
        <begin position="314"/>
        <end position="334"/>
    </location>
</feature>
<dbReference type="PANTHER" id="PTHR30590">
    <property type="entry name" value="INNER MEMBRANE PROTEIN"/>
    <property type="match status" value="1"/>
</dbReference>
<evidence type="ECO:0000313" key="4">
    <source>
        <dbReference type="Proteomes" id="UP001195963"/>
    </source>
</evidence>
<dbReference type="Pfam" id="PF04235">
    <property type="entry name" value="DUF418"/>
    <property type="match status" value="1"/>
</dbReference>
<name>A0ABS7DYV7_9GAMM</name>
<feature type="domain" description="DUF418" evidence="2">
    <location>
        <begin position="231"/>
        <end position="382"/>
    </location>
</feature>
<feature type="transmembrane region" description="Helical" evidence="1">
    <location>
        <begin position="270"/>
        <end position="293"/>
    </location>
</feature>
<dbReference type="EMBL" id="JAHZST010000002">
    <property type="protein sequence ID" value="MBW8182552.1"/>
    <property type="molecule type" value="Genomic_DNA"/>
</dbReference>
<keyword evidence="1" id="KW-0812">Transmembrane</keyword>
<evidence type="ECO:0000259" key="2">
    <source>
        <dbReference type="Pfam" id="PF04235"/>
    </source>
</evidence>
<feature type="transmembrane region" description="Helical" evidence="1">
    <location>
        <begin position="65"/>
        <end position="91"/>
    </location>
</feature>
<feature type="transmembrane region" description="Helical" evidence="1">
    <location>
        <begin position="155"/>
        <end position="172"/>
    </location>
</feature>
<keyword evidence="1" id="KW-0472">Membrane</keyword>